<dbReference type="STRING" id="1173111.SAMN05444955_10337"/>
<name>A0A1H8C2X3_9BACL</name>
<keyword evidence="2" id="KW-1185">Reference proteome</keyword>
<organism evidence="1 2">
    <name type="scientific">Lihuaxuella thermophila</name>
    <dbReference type="NCBI Taxonomy" id="1173111"/>
    <lineage>
        <taxon>Bacteria</taxon>
        <taxon>Bacillati</taxon>
        <taxon>Bacillota</taxon>
        <taxon>Bacilli</taxon>
        <taxon>Bacillales</taxon>
        <taxon>Thermoactinomycetaceae</taxon>
        <taxon>Lihuaxuella</taxon>
    </lineage>
</organism>
<dbReference type="Proteomes" id="UP000199695">
    <property type="component" value="Unassembled WGS sequence"/>
</dbReference>
<proteinExistence type="predicted"/>
<accession>A0A1H8C2X3</accession>
<evidence type="ECO:0000313" key="2">
    <source>
        <dbReference type="Proteomes" id="UP000199695"/>
    </source>
</evidence>
<sequence length="52" mass="6090">MSLGCVDLIKLFHELVLLNIKLRIRRRVSELNLSYMDLIKLFHDFVASFVGL</sequence>
<dbReference type="EMBL" id="FOCQ01000003">
    <property type="protein sequence ID" value="SEM89435.1"/>
    <property type="molecule type" value="Genomic_DNA"/>
</dbReference>
<dbReference type="AlphaFoldDB" id="A0A1H8C2X3"/>
<protein>
    <submittedName>
        <fullName evidence="1">Uncharacterized protein</fullName>
    </submittedName>
</protein>
<reference evidence="1 2" key="1">
    <citation type="submission" date="2016-10" db="EMBL/GenBank/DDBJ databases">
        <authorList>
            <person name="de Groot N.N."/>
        </authorList>
    </citation>
    <scope>NUCLEOTIDE SEQUENCE [LARGE SCALE GENOMIC DNA]</scope>
    <source>
        <strain evidence="1 2">DSM 46701</strain>
    </source>
</reference>
<gene>
    <name evidence="1" type="ORF">SAMN05444955_10337</name>
</gene>
<evidence type="ECO:0000313" key="1">
    <source>
        <dbReference type="EMBL" id="SEM89435.1"/>
    </source>
</evidence>